<dbReference type="RefSeq" id="WP_342696313.1">
    <property type="nucleotide sequence ID" value="NZ_JBCGDO010000014.1"/>
</dbReference>
<name>A0ABU9N8N6_9FLAO</name>
<evidence type="ECO:0000256" key="1">
    <source>
        <dbReference type="SAM" id="Coils"/>
    </source>
</evidence>
<sequence length="220" mass="25430">MKTILKTFTTLTVLLSIISCQNPQEKKTEELANNYVKFVDSVANIDQEQAIENWDAIQKMNENKTAELNIEVDKLEDKTQLNAKIDSATIKYEKCQLRLMELKSKYDSENKAITMRKALFGNDYVADDLTFTWVNKNNILSVYEKFTTTVTQNKDSYSRQEWDQLKMLYEALDNRKNTVEKQGLTAADNNKIATLKFKFGPMFMVNRMGAKSEENSEAKE</sequence>
<dbReference type="PROSITE" id="PS51257">
    <property type="entry name" value="PROKAR_LIPOPROTEIN"/>
    <property type="match status" value="1"/>
</dbReference>
<feature type="coiled-coil region" evidence="1">
    <location>
        <begin position="58"/>
        <end position="112"/>
    </location>
</feature>
<accession>A0ABU9N8N6</accession>
<protein>
    <recommendedName>
        <fullName evidence="4">Lipoprotein</fullName>
    </recommendedName>
</protein>
<comment type="caution">
    <text evidence="2">The sequence shown here is derived from an EMBL/GenBank/DDBJ whole genome shotgun (WGS) entry which is preliminary data.</text>
</comment>
<reference evidence="2 3" key="1">
    <citation type="submission" date="2024-03" db="EMBL/GenBank/DDBJ databases">
        <title>Two novel species of the genus Flavobacterium exhibiting potentially degradation of complex polysaccharides.</title>
        <authorList>
            <person name="Lian X."/>
        </authorList>
    </citation>
    <scope>NUCLEOTIDE SEQUENCE [LARGE SCALE GENOMIC DNA]</scope>
    <source>
        <strain evidence="3">j3</strain>
    </source>
</reference>
<dbReference type="Proteomes" id="UP001460072">
    <property type="component" value="Unassembled WGS sequence"/>
</dbReference>
<proteinExistence type="predicted"/>
<keyword evidence="3" id="KW-1185">Reference proteome</keyword>
<dbReference type="EMBL" id="JBCGDO010000014">
    <property type="protein sequence ID" value="MEM0543112.1"/>
    <property type="molecule type" value="Genomic_DNA"/>
</dbReference>
<evidence type="ECO:0000313" key="3">
    <source>
        <dbReference type="Proteomes" id="UP001460072"/>
    </source>
</evidence>
<keyword evidence="1" id="KW-0175">Coiled coil</keyword>
<gene>
    <name evidence="2" type="ORF">WFZ85_10840</name>
</gene>
<organism evidence="2 3">
    <name type="scientific">Flavobacterium aureirubrum</name>
    <dbReference type="NCBI Taxonomy" id="3133147"/>
    <lineage>
        <taxon>Bacteria</taxon>
        <taxon>Pseudomonadati</taxon>
        <taxon>Bacteroidota</taxon>
        <taxon>Flavobacteriia</taxon>
        <taxon>Flavobacteriales</taxon>
        <taxon>Flavobacteriaceae</taxon>
        <taxon>Flavobacterium</taxon>
    </lineage>
</organism>
<evidence type="ECO:0000313" key="2">
    <source>
        <dbReference type="EMBL" id="MEM0543112.1"/>
    </source>
</evidence>
<evidence type="ECO:0008006" key="4">
    <source>
        <dbReference type="Google" id="ProtNLM"/>
    </source>
</evidence>